<protein>
    <submittedName>
        <fullName evidence="2">Uncharacterized protein</fullName>
    </submittedName>
</protein>
<dbReference type="AlphaFoldDB" id="A0A1G9EG19"/>
<name>A0A1G9EG19_9HYPH</name>
<dbReference type="Proteomes" id="UP000198894">
    <property type="component" value="Unassembled WGS sequence"/>
</dbReference>
<evidence type="ECO:0000313" key="3">
    <source>
        <dbReference type="Proteomes" id="UP000198894"/>
    </source>
</evidence>
<evidence type="ECO:0000256" key="1">
    <source>
        <dbReference type="SAM" id="MobiDB-lite"/>
    </source>
</evidence>
<feature type="region of interest" description="Disordered" evidence="1">
    <location>
        <begin position="164"/>
        <end position="213"/>
    </location>
</feature>
<accession>A0A1G9EG19</accession>
<keyword evidence="3" id="KW-1185">Reference proteome</keyword>
<sequence length="213" mass="22460">MSDNETLLGVSSVYLFGRPLDDVILRGGGVYGNLRVPRPGNNNFLRRQLEHVVGTAPNQRPDARLARIFSFSFEGAFYELAPPAIFLVHGAGLDPDDPPPTNAAGQVEYKRLSRAPGSSARTGLGLQIGAFSKDMRVWIYDKSDHSLRLDAETGSLEQILLSGEAHGGGMGRSGGGMGRSGGGMGRSGGSMGRSGGVMARSSGWTPRKAGDLD</sequence>
<dbReference type="EMBL" id="FNEE01000020">
    <property type="protein sequence ID" value="SDK75038.1"/>
    <property type="molecule type" value="Genomic_DNA"/>
</dbReference>
<feature type="compositionally biased region" description="Gly residues" evidence="1">
    <location>
        <begin position="165"/>
        <end position="195"/>
    </location>
</feature>
<proteinExistence type="predicted"/>
<gene>
    <name evidence="2" type="ORF">SAMN05428953_1205</name>
</gene>
<reference evidence="3" key="1">
    <citation type="submission" date="2016-10" db="EMBL/GenBank/DDBJ databases">
        <authorList>
            <person name="Varghese N."/>
            <person name="Submissions S."/>
        </authorList>
    </citation>
    <scope>NUCLEOTIDE SEQUENCE [LARGE SCALE GENOMIC DNA]</scope>
    <source>
        <strain evidence="3">CGMCC 1.11022</strain>
    </source>
</reference>
<evidence type="ECO:0000313" key="2">
    <source>
        <dbReference type="EMBL" id="SDK75038.1"/>
    </source>
</evidence>
<dbReference type="RefSeq" id="WP_091598498.1">
    <property type="nucleotide sequence ID" value="NZ_FNEE01000020.1"/>
</dbReference>
<organism evidence="2 3">
    <name type="scientific">Mesorhizobium muleiense</name>
    <dbReference type="NCBI Taxonomy" id="1004279"/>
    <lineage>
        <taxon>Bacteria</taxon>
        <taxon>Pseudomonadati</taxon>
        <taxon>Pseudomonadota</taxon>
        <taxon>Alphaproteobacteria</taxon>
        <taxon>Hyphomicrobiales</taxon>
        <taxon>Phyllobacteriaceae</taxon>
        <taxon>Mesorhizobium</taxon>
    </lineage>
</organism>